<evidence type="ECO:0000313" key="5">
    <source>
        <dbReference type="EMBL" id="TDP87353.1"/>
    </source>
</evidence>
<evidence type="ECO:0000256" key="1">
    <source>
        <dbReference type="SAM" id="MobiDB-lite"/>
    </source>
</evidence>
<dbReference type="Gene3D" id="2.40.30.170">
    <property type="match status" value="1"/>
</dbReference>
<keyword evidence="2" id="KW-0472">Membrane</keyword>
<proteinExistence type="predicted"/>
<comment type="caution">
    <text evidence="5">The sequence shown here is derived from an EMBL/GenBank/DDBJ whole genome shotgun (WGS) entry which is preliminary data.</text>
</comment>
<dbReference type="Gene3D" id="2.40.50.100">
    <property type="match status" value="1"/>
</dbReference>
<gene>
    <name evidence="5" type="ORF">EDD54_1247</name>
</gene>
<dbReference type="AlphaFoldDB" id="A0A4R6RL45"/>
<dbReference type="PANTHER" id="PTHR30386:SF24">
    <property type="entry name" value="MULTIDRUG RESISTANCE EFFLUX PUMP"/>
    <property type="match status" value="1"/>
</dbReference>
<keyword evidence="6" id="KW-1185">Reference proteome</keyword>
<keyword evidence="2" id="KW-1133">Transmembrane helix</keyword>
<dbReference type="Gene3D" id="1.10.287.470">
    <property type="entry name" value="Helix hairpin bin"/>
    <property type="match status" value="1"/>
</dbReference>
<sequence length="413" mass="42652">MARKTYESDEQGAASAGEPAPAIRADAGPKPTPEVPAAPAAPAVQAPAAVAAQPAAAPKKKKGKGRLVLLLILAGATAYGAYAGREWWTHGRFMVETDDAYVATDITTLAAKVSGYVDKVDVAPNTHVKAGDPILHLDAGDYELAVAAARDKIATQDATIDRIGRQVEAADASVRQADAQITSAKADLEVAEADYARTDKLVETKVASTAQMDSARAARDRAVAGVTAAEAALAAAEANVEVLKAQQVEASHVRAELATALDKAERDLSFTVIRAPVDGVVGNRAVEEGSYVQPGQRLAALVPLASVHVDANFKETQLAGLKPGQTVELTVDALPGRTIEGTVESFSPATGSVFSLLPPENATGNFTKVIQRVPVRIAVPADVAAEGLLRPGMSVIAGVDTRTGDAPARTAAR</sequence>
<dbReference type="Proteomes" id="UP000294547">
    <property type="component" value="Unassembled WGS sequence"/>
</dbReference>
<protein>
    <submittedName>
        <fullName evidence="5">Membrane fusion protein (Multidrug efflux system)</fullName>
    </submittedName>
</protein>
<dbReference type="InterPro" id="IPR058790">
    <property type="entry name" value="BSH_CusB"/>
</dbReference>
<dbReference type="Pfam" id="PF25954">
    <property type="entry name" value="Beta-barrel_RND_2"/>
    <property type="match status" value="1"/>
</dbReference>
<dbReference type="SUPFAM" id="SSF111369">
    <property type="entry name" value="HlyD-like secretion proteins"/>
    <property type="match status" value="2"/>
</dbReference>
<dbReference type="GO" id="GO:0055085">
    <property type="term" value="P:transmembrane transport"/>
    <property type="evidence" value="ECO:0007669"/>
    <property type="project" value="InterPro"/>
</dbReference>
<evidence type="ECO:0000259" key="4">
    <source>
        <dbReference type="Pfam" id="PF25954"/>
    </source>
</evidence>
<dbReference type="PANTHER" id="PTHR30386">
    <property type="entry name" value="MEMBRANE FUSION SUBUNIT OF EMRAB-TOLC MULTIDRUG EFFLUX PUMP"/>
    <property type="match status" value="1"/>
</dbReference>
<dbReference type="Pfam" id="PF25919">
    <property type="entry name" value="BSH_CusB"/>
    <property type="match status" value="1"/>
</dbReference>
<organism evidence="5 6">
    <name type="scientific">Oharaeibacter diazotrophicus</name>
    <dbReference type="NCBI Taxonomy" id="1920512"/>
    <lineage>
        <taxon>Bacteria</taxon>
        <taxon>Pseudomonadati</taxon>
        <taxon>Pseudomonadota</taxon>
        <taxon>Alphaproteobacteria</taxon>
        <taxon>Hyphomicrobiales</taxon>
        <taxon>Pleomorphomonadaceae</taxon>
        <taxon>Oharaeibacter</taxon>
    </lineage>
</organism>
<evidence type="ECO:0000256" key="2">
    <source>
        <dbReference type="SAM" id="Phobius"/>
    </source>
</evidence>
<feature type="domain" description="CusB-like barrel-sandwich hybrid" evidence="3">
    <location>
        <begin position="107"/>
        <end position="300"/>
    </location>
</feature>
<evidence type="ECO:0000259" key="3">
    <source>
        <dbReference type="Pfam" id="PF25919"/>
    </source>
</evidence>
<dbReference type="InterPro" id="IPR050739">
    <property type="entry name" value="MFP"/>
</dbReference>
<dbReference type="RefSeq" id="WP_425374982.1">
    <property type="nucleotide sequence ID" value="NZ_BSPM01000008.1"/>
</dbReference>
<feature type="transmembrane region" description="Helical" evidence="2">
    <location>
        <begin position="67"/>
        <end position="84"/>
    </location>
</feature>
<dbReference type="InterPro" id="IPR058792">
    <property type="entry name" value="Beta-barrel_RND_2"/>
</dbReference>
<feature type="region of interest" description="Disordered" evidence="1">
    <location>
        <begin position="1"/>
        <end position="44"/>
    </location>
</feature>
<name>A0A4R6RL45_9HYPH</name>
<reference evidence="5 6" key="1">
    <citation type="submission" date="2019-03" db="EMBL/GenBank/DDBJ databases">
        <title>Genomic Encyclopedia of Type Strains, Phase IV (KMG-IV): sequencing the most valuable type-strain genomes for metagenomic binning, comparative biology and taxonomic classification.</title>
        <authorList>
            <person name="Goeker M."/>
        </authorList>
    </citation>
    <scope>NUCLEOTIDE SEQUENCE [LARGE SCALE GENOMIC DNA]</scope>
    <source>
        <strain evidence="5 6">DSM 102969</strain>
    </source>
</reference>
<keyword evidence="2" id="KW-0812">Transmembrane</keyword>
<accession>A0A4R6RL45</accession>
<dbReference type="EMBL" id="SNXY01000006">
    <property type="protein sequence ID" value="TDP87353.1"/>
    <property type="molecule type" value="Genomic_DNA"/>
</dbReference>
<feature type="domain" description="CusB-like beta-barrel" evidence="4">
    <location>
        <begin position="307"/>
        <end position="349"/>
    </location>
</feature>
<evidence type="ECO:0000313" key="6">
    <source>
        <dbReference type="Proteomes" id="UP000294547"/>
    </source>
</evidence>